<feature type="transmembrane region" description="Helical" evidence="8">
    <location>
        <begin position="289"/>
        <end position="310"/>
    </location>
</feature>
<comment type="similarity">
    <text evidence="7">Belongs to the glycosyltransferase 87 family.</text>
</comment>
<feature type="transmembrane region" description="Helical" evidence="8">
    <location>
        <begin position="28"/>
        <end position="52"/>
    </location>
</feature>
<keyword evidence="4 8" id="KW-0812">Transmembrane</keyword>
<feature type="transmembrane region" description="Helical" evidence="8">
    <location>
        <begin position="224"/>
        <end position="244"/>
    </location>
</feature>
<keyword evidence="2" id="KW-1003">Cell membrane</keyword>
<proteinExistence type="inferred from homology"/>
<evidence type="ECO:0000256" key="2">
    <source>
        <dbReference type="ARBA" id="ARBA00022475"/>
    </source>
</evidence>
<feature type="transmembrane region" description="Helical" evidence="8">
    <location>
        <begin position="193"/>
        <end position="217"/>
    </location>
</feature>
<evidence type="ECO:0000256" key="7">
    <source>
        <dbReference type="ARBA" id="ARBA00024033"/>
    </source>
</evidence>
<evidence type="ECO:0000256" key="5">
    <source>
        <dbReference type="ARBA" id="ARBA00022989"/>
    </source>
</evidence>
<reference evidence="9" key="1">
    <citation type="submission" date="2022-06" db="EMBL/GenBank/DDBJ databases">
        <authorList>
            <person name="Lu C.-H."/>
        </authorList>
    </citation>
    <scope>NUCLEOTIDE SEQUENCE</scope>
    <source>
        <strain evidence="9">21MJYT02-11</strain>
    </source>
</reference>
<gene>
    <name evidence="9" type="ORF">NG900_10010</name>
</gene>
<comment type="subcellular location">
    <subcellularLocation>
        <location evidence="1">Cell membrane</location>
        <topology evidence="1">Multi-pass membrane protein</topology>
    </subcellularLocation>
</comment>
<evidence type="ECO:0000256" key="8">
    <source>
        <dbReference type="SAM" id="Phobius"/>
    </source>
</evidence>
<feature type="transmembrane region" description="Helical" evidence="8">
    <location>
        <begin position="158"/>
        <end position="187"/>
    </location>
</feature>
<feature type="transmembrane region" description="Helical" evidence="8">
    <location>
        <begin position="322"/>
        <end position="343"/>
    </location>
</feature>
<keyword evidence="10" id="KW-1185">Reference proteome</keyword>
<dbReference type="RefSeq" id="WP_252679757.1">
    <property type="nucleotide sequence ID" value="NZ_JAMXHT010000003.1"/>
</dbReference>
<evidence type="ECO:0000313" key="10">
    <source>
        <dbReference type="Proteomes" id="UP001162811"/>
    </source>
</evidence>
<accession>A0ABT1AJF2</accession>
<organism evidence="9 10">
    <name type="scientific">Ralstonia soli</name>
    <dbReference type="NCBI Taxonomy" id="2953896"/>
    <lineage>
        <taxon>Bacteria</taxon>
        <taxon>Pseudomonadati</taxon>
        <taxon>Pseudomonadota</taxon>
        <taxon>Betaproteobacteria</taxon>
        <taxon>Burkholderiales</taxon>
        <taxon>Burkholderiaceae</taxon>
        <taxon>Ralstonia</taxon>
    </lineage>
</organism>
<keyword evidence="3" id="KW-0808">Transferase</keyword>
<reference evidence="9" key="2">
    <citation type="journal article" date="2023" name="Front. Microbiol.">
        <title>Ralstonia chuxiongensis sp. nov., Ralstonia mojiangensis sp. nov., and Ralstonia soli sp. nov., isolated from tobacco fields, are three novel species in the family Burkholderiaceae.</title>
        <authorList>
            <person name="Lu C.H."/>
            <person name="Zhang Y.Y."/>
            <person name="Jiang N."/>
            <person name="Chen W."/>
            <person name="Shao X."/>
            <person name="Zhao Z.M."/>
            <person name="Lu W.L."/>
            <person name="Hu X."/>
            <person name="Xi Y.X."/>
            <person name="Zou S.Y."/>
            <person name="Wei Q.J."/>
            <person name="Lin Z.L."/>
            <person name="Gong L."/>
            <person name="Gai X.T."/>
            <person name="Zhang L.Q."/>
            <person name="Li J.Y."/>
            <person name="Jin Y."/>
            <person name="Xia Z.Y."/>
        </authorList>
    </citation>
    <scope>NUCLEOTIDE SEQUENCE</scope>
    <source>
        <strain evidence="9">21MJYT02-11</strain>
    </source>
</reference>
<name>A0ABT1AJF2_9RALS</name>
<dbReference type="Pfam" id="PF09594">
    <property type="entry name" value="GT87"/>
    <property type="match status" value="1"/>
</dbReference>
<evidence type="ECO:0000256" key="4">
    <source>
        <dbReference type="ARBA" id="ARBA00022692"/>
    </source>
</evidence>
<keyword evidence="5 8" id="KW-1133">Transmembrane helix</keyword>
<evidence type="ECO:0000256" key="6">
    <source>
        <dbReference type="ARBA" id="ARBA00023136"/>
    </source>
</evidence>
<comment type="caution">
    <text evidence="9">The sequence shown here is derived from an EMBL/GenBank/DDBJ whole genome shotgun (WGS) entry which is preliminary data.</text>
</comment>
<dbReference type="Proteomes" id="UP001162811">
    <property type="component" value="Unassembled WGS sequence"/>
</dbReference>
<evidence type="ECO:0000256" key="3">
    <source>
        <dbReference type="ARBA" id="ARBA00022679"/>
    </source>
</evidence>
<keyword evidence="6 8" id="KW-0472">Membrane</keyword>
<feature type="transmembrane region" description="Helical" evidence="8">
    <location>
        <begin position="127"/>
        <end position="146"/>
    </location>
</feature>
<dbReference type="EMBL" id="JAMXHT010000003">
    <property type="protein sequence ID" value="MCO5398526.1"/>
    <property type="molecule type" value="Genomic_DNA"/>
</dbReference>
<feature type="transmembrane region" description="Helical" evidence="8">
    <location>
        <begin position="381"/>
        <end position="400"/>
    </location>
</feature>
<sequence>MKGVCESERRSEGVMPPLRQGSGTVNRLALYASVAVVIQILALSVWVVRFYVLEDWTAPMVGFDFAVFWSASRVALEHGAASVFSMQLLQPIEVALWHEVNYAPWPYPPTFLLAVLPFGFMPFGKALALYSTLGTCVYGLVVARIARRIDSALRPFLIAFPGVFVALGLGQNSLFTVGAAGAALLLLEADSMLAGVCIAMLAVKPQFGVLFPLALLCGRYWKELAVSASLTLVFVGATVQLLGFDAWEAFASYLPQFNRMAVEHGGDSMWIGMPTVFAFSRSVGMPVKLAYLVHGFVAAPAVVIMAWLWAKRARFELRATAFVVATLMVQPYIMFYDLAWLILPMVFLMRDGKVLAFSRAEWVVLVAAWCAPVQGVLAGYIGHYLQIVPVVLLALLAMVVRRHFMTSEGQAAFSRAWL</sequence>
<evidence type="ECO:0000256" key="1">
    <source>
        <dbReference type="ARBA" id="ARBA00004651"/>
    </source>
</evidence>
<dbReference type="InterPro" id="IPR018584">
    <property type="entry name" value="GT87"/>
</dbReference>
<protein>
    <submittedName>
        <fullName evidence="9">DUF2029 domain-containing protein</fullName>
    </submittedName>
</protein>
<evidence type="ECO:0000313" key="9">
    <source>
        <dbReference type="EMBL" id="MCO5398526.1"/>
    </source>
</evidence>